<dbReference type="EMBL" id="FOOU01000011">
    <property type="protein sequence ID" value="SFG69216.1"/>
    <property type="molecule type" value="Genomic_DNA"/>
</dbReference>
<evidence type="ECO:0000256" key="3">
    <source>
        <dbReference type="PROSITE-ProRule" id="PRU00339"/>
    </source>
</evidence>
<dbReference type="AlphaFoldDB" id="A0A1I2U2Y3"/>
<dbReference type="Pfam" id="PF13432">
    <property type="entry name" value="TPR_16"/>
    <property type="match status" value="2"/>
</dbReference>
<dbReference type="Pfam" id="PF13424">
    <property type="entry name" value="TPR_12"/>
    <property type="match status" value="1"/>
</dbReference>
<evidence type="ECO:0000313" key="4">
    <source>
        <dbReference type="EMBL" id="SFG69216.1"/>
    </source>
</evidence>
<dbReference type="Proteomes" id="UP000198623">
    <property type="component" value="Unassembled WGS sequence"/>
</dbReference>
<name>A0A1I2U2Y3_9GAMM</name>
<sequence length="568" mass="64326">MLKKIFYLIVFSTGILTGCSSTQTVKETVTPSPLWESTYQQGELNGESLYDLLIAELAGHQQQYDISLEKYLKQAELTGDPGVIRRAARIAQFTKNSVALEKAARIWVKYEPESNEPQTLLVGMLIQQGKFSTALPFIDKALATDSHPILALLNSRATKMSAADAQAYLDVLIKQSKITPKNSDLWLTRGVFERHLNATEAALISFDKAIRYNPEAETAFVQKADLLKDAGRFKEALAVISQWLDKDPENKQLIILKVQTLYKADSPNAAVKHSQQLISDYSTDNQLHLYLALLALDFNRLDDSKSMLKTIFARTRDNTLNFYLGLIEEQQNNPELAIQHYLQVDRGNNILPSYNRSLALLSNAQDETRVNTIMENAINKHANLAPDLINLHADWLRSFDFNDKAISRLSEGVSAYPEHINLRYSRAMMRPPEEFPQSEIDFRFILEKEPDNAMALNALGYTLSLYTERYNEAYELLNRAIQIKPDDPAIMDSIGWVLFKLQRHEEALNYLQKAYKVYPDAEVGGHLIAVLVALNQRPKAQQIFTELSKKFPDSPHLPDAQRALNAPL</sequence>
<dbReference type="PROSITE" id="PS50005">
    <property type="entry name" value="TPR"/>
    <property type="match status" value="2"/>
</dbReference>
<evidence type="ECO:0000256" key="1">
    <source>
        <dbReference type="ARBA" id="ARBA00022737"/>
    </source>
</evidence>
<keyword evidence="5" id="KW-1185">Reference proteome</keyword>
<dbReference type="PANTHER" id="PTHR44943">
    <property type="entry name" value="CELLULOSE SYNTHASE OPERON PROTEIN C"/>
    <property type="match status" value="1"/>
</dbReference>
<dbReference type="InterPro" id="IPR051685">
    <property type="entry name" value="Ycf3/AcsC/BcsC/TPR_MFPF"/>
</dbReference>
<dbReference type="Gene3D" id="1.25.40.10">
    <property type="entry name" value="Tetratricopeptide repeat domain"/>
    <property type="match status" value="2"/>
</dbReference>
<gene>
    <name evidence="4" type="ORF">SAMN05216175_11159</name>
</gene>
<accession>A0A1I2U2Y3</accession>
<dbReference type="SMART" id="SM00028">
    <property type="entry name" value="TPR"/>
    <property type="match status" value="4"/>
</dbReference>
<dbReference type="InterPro" id="IPR019734">
    <property type="entry name" value="TPR_rpt"/>
</dbReference>
<dbReference type="PROSITE" id="PS51257">
    <property type="entry name" value="PROKAR_LIPOPROTEIN"/>
    <property type="match status" value="1"/>
</dbReference>
<protein>
    <submittedName>
        <fullName evidence="4">Tetratricopeptide repeat-containing protein</fullName>
    </submittedName>
</protein>
<keyword evidence="1" id="KW-0677">Repeat</keyword>
<evidence type="ECO:0000256" key="2">
    <source>
        <dbReference type="ARBA" id="ARBA00022803"/>
    </source>
</evidence>
<dbReference type="InterPro" id="IPR011990">
    <property type="entry name" value="TPR-like_helical_dom_sf"/>
</dbReference>
<dbReference type="SUPFAM" id="SSF48452">
    <property type="entry name" value="TPR-like"/>
    <property type="match status" value="2"/>
</dbReference>
<dbReference type="PANTHER" id="PTHR44943:SF8">
    <property type="entry name" value="TPR REPEAT-CONTAINING PROTEIN MJ0263"/>
    <property type="match status" value="1"/>
</dbReference>
<keyword evidence="2 3" id="KW-0802">TPR repeat</keyword>
<feature type="repeat" description="TPR" evidence="3">
    <location>
        <begin position="183"/>
        <end position="216"/>
    </location>
</feature>
<dbReference type="OrthoDB" id="9766710at2"/>
<reference evidence="5" key="1">
    <citation type="submission" date="2016-10" db="EMBL/GenBank/DDBJ databases">
        <authorList>
            <person name="Varghese N."/>
            <person name="Submissions S."/>
        </authorList>
    </citation>
    <scope>NUCLEOTIDE SEQUENCE [LARGE SCALE GENOMIC DNA]</scope>
    <source>
        <strain evidence="5">CGMCC 1.10971</strain>
    </source>
</reference>
<feature type="repeat" description="TPR" evidence="3">
    <location>
        <begin position="488"/>
        <end position="521"/>
    </location>
</feature>
<proteinExistence type="predicted"/>
<dbReference type="STRING" id="1045558.SAMN05216175_11159"/>
<evidence type="ECO:0000313" key="5">
    <source>
        <dbReference type="Proteomes" id="UP000198623"/>
    </source>
</evidence>
<organism evidence="4 5">
    <name type="scientific">Neptunomonas qingdaonensis</name>
    <dbReference type="NCBI Taxonomy" id="1045558"/>
    <lineage>
        <taxon>Bacteria</taxon>
        <taxon>Pseudomonadati</taxon>
        <taxon>Pseudomonadota</taxon>
        <taxon>Gammaproteobacteria</taxon>
        <taxon>Oceanospirillales</taxon>
        <taxon>Oceanospirillaceae</taxon>
        <taxon>Neptunomonas</taxon>
    </lineage>
</organism>
<dbReference type="RefSeq" id="WP_090728923.1">
    <property type="nucleotide sequence ID" value="NZ_FOOU01000011.1"/>
</dbReference>